<evidence type="ECO:0000256" key="6">
    <source>
        <dbReference type="ARBA" id="ARBA00023186"/>
    </source>
</evidence>
<comment type="subcellular location">
    <subcellularLocation>
        <location evidence="2">Cytoplasm</location>
    </subcellularLocation>
</comment>
<keyword evidence="6" id="KW-0143">Chaperone</keyword>
<evidence type="ECO:0000313" key="13">
    <source>
        <dbReference type="Proteomes" id="UP000030652"/>
    </source>
</evidence>
<dbReference type="PANTHER" id="PTHR47861:SF3">
    <property type="entry name" value="FKBP-TYPE PEPTIDYL-PROLYL CIS-TRANS ISOMERASE SLYD"/>
    <property type="match status" value="1"/>
</dbReference>
<dbReference type="PROSITE" id="PS50059">
    <property type="entry name" value="FKBP_PPIASE"/>
    <property type="match status" value="1"/>
</dbReference>
<dbReference type="PATRIC" id="fig|237368.3.peg.2000"/>
<accession>A0A0B0EH76</accession>
<organism evidence="12 13">
    <name type="scientific">Candidatus Scalindua brodae</name>
    <dbReference type="NCBI Taxonomy" id="237368"/>
    <lineage>
        <taxon>Bacteria</taxon>
        <taxon>Pseudomonadati</taxon>
        <taxon>Planctomycetota</taxon>
        <taxon>Candidatus Brocadiia</taxon>
        <taxon>Candidatus Brocadiales</taxon>
        <taxon>Candidatus Scalinduaceae</taxon>
        <taxon>Candidatus Scalindua</taxon>
    </lineage>
</organism>
<dbReference type="eggNOG" id="COG1047">
    <property type="taxonomic scope" value="Bacteria"/>
</dbReference>
<dbReference type="Proteomes" id="UP000030652">
    <property type="component" value="Unassembled WGS sequence"/>
</dbReference>
<dbReference type="AlphaFoldDB" id="A0A0B0EH76"/>
<dbReference type="EMBL" id="JRYO01000134">
    <property type="protein sequence ID" value="KHE92422.1"/>
    <property type="molecule type" value="Genomic_DNA"/>
</dbReference>
<evidence type="ECO:0000256" key="8">
    <source>
        <dbReference type="ARBA" id="ARBA00037071"/>
    </source>
</evidence>
<sequence>MDLYKLRQLFIFGFISCVLIGSMAVKAQSMDVSTGKQVSIEYTLTLEDETVVDSNVGAEPLTFIQGSHNIIPGLESALDGMTVGDSKQVTITPENAYGPVNEDAVSEIEKTYIPEDSLKVGAVLQGQNPDGRVIIARVVEIKEETVLLDYNHPLAGKTLNFDVKIMAVGNAPKPDTPKTDK</sequence>
<evidence type="ECO:0000256" key="4">
    <source>
        <dbReference type="ARBA" id="ARBA00022490"/>
    </source>
</evidence>
<dbReference type="GO" id="GO:0005737">
    <property type="term" value="C:cytoplasm"/>
    <property type="evidence" value="ECO:0007669"/>
    <property type="project" value="UniProtKB-SubCell"/>
</dbReference>
<evidence type="ECO:0000256" key="3">
    <source>
        <dbReference type="ARBA" id="ARBA00006577"/>
    </source>
</evidence>
<reference evidence="12 13" key="1">
    <citation type="submission" date="2014-10" db="EMBL/GenBank/DDBJ databases">
        <title>Draft genome of anammox bacterium scalindua brodae, obtained using differential coverage binning of sequence data from two enrichment reactors.</title>
        <authorList>
            <person name="Speth D.R."/>
            <person name="Russ L."/>
            <person name="Kartal B."/>
            <person name="Op den Camp H.J."/>
            <person name="Dutilh B.E."/>
            <person name="Jetten M.S."/>
        </authorList>
    </citation>
    <scope>NUCLEOTIDE SEQUENCE [LARGE SCALE GENOMIC DNA]</scope>
    <source>
        <strain evidence="12">RU1</strain>
    </source>
</reference>
<evidence type="ECO:0000256" key="10">
    <source>
        <dbReference type="RuleBase" id="RU003915"/>
    </source>
</evidence>
<proteinExistence type="inferred from homology"/>
<comment type="function">
    <text evidence="8">Also involved in hydrogenase metallocenter assembly, probably by participating in the nickel insertion step. This function in hydrogenase biosynthesis requires chaperone activity and the presence of the metal-binding domain, but not PPIase activity.</text>
</comment>
<evidence type="ECO:0000313" key="12">
    <source>
        <dbReference type="EMBL" id="KHE92422.1"/>
    </source>
</evidence>
<feature type="domain" description="PPIase FKBP-type" evidence="11">
    <location>
        <begin position="35"/>
        <end position="117"/>
    </location>
</feature>
<dbReference type="GO" id="GO:0042026">
    <property type="term" value="P:protein refolding"/>
    <property type="evidence" value="ECO:0007669"/>
    <property type="project" value="UniProtKB-ARBA"/>
</dbReference>
<dbReference type="PANTHER" id="PTHR47861">
    <property type="entry name" value="FKBP-TYPE PEPTIDYL-PROLYL CIS-TRANS ISOMERASE SLYD"/>
    <property type="match status" value="1"/>
</dbReference>
<comment type="catalytic activity">
    <reaction evidence="1 9 10">
        <text>[protein]-peptidylproline (omega=180) = [protein]-peptidylproline (omega=0)</text>
        <dbReference type="Rhea" id="RHEA:16237"/>
        <dbReference type="Rhea" id="RHEA-COMP:10747"/>
        <dbReference type="Rhea" id="RHEA-COMP:10748"/>
        <dbReference type="ChEBI" id="CHEBI:83833"/>
        <dbReference type="ChEBI" id="CHEBI:83834"/>
        <dbReference type="EC" id="5.2.1.8"/>
    </reaction>
</comment>
<dbReference type="GO" id="GO:0003755">
    <property type="term" value="F:peptidyl-prolyl cis-trans isomerase activity"/>
    <property type="evidence" value="ECO:0007669"/>
    <property type="project" value="UniProtKB-UniRule"/>
</dbReference>
<evidence type="ECO:0000256" key="2">
    <source>
        <dbReference type="ARBA" id="ARBA00004496"/>
    </source>
</evidence>
<dbReference type="Pfam" id="PF00254">
    <property type="entry name" value="FKBP_C"/>
    <property type="match status" value="1"/>
</dbReference>
<keyword evidence="7 9" id="KW-0413">Isomerase</keyword>
<dbReference type="EC" id="5.2.1.8" evidence="10"/>
<name>A0A0B0EH76_9BACT</name>
<dbReference type="Gene3D" id="3.10.50.40">
    <property type="match status" value="1"/>
</dbReference>
<protein>
    <recommendedName>
        <fullName evidence="10">Peptidyl-prolyl cis-trans isomerase</fullName>
        <ecNumber evidence="10">5.2.1.8</ecNumber>
    </recommendedName>
</protein>
<keyword evidence="5 9" id="KW-0697">Rotamase</keyword>
<evidence type="ECO:0000256" key="5">
    <source>
        <dbReference type="ARBA" id="ARBA00023110"/>
    </source>
</evidence>
<dbReference type="InterPro" id="IPR001179">
    <property type="entry name" value="PPIase_FKBP_dom"/>
</dbReference>
<gene>
    <name evidence="12" type="primary">pPlase</name>
    <name evidence="12" type="ORF">SCABRO_01842</name>
</gene>
<dbReference type="SUPFAM" id="SSF54534">
    <property type="entry name" value="FKBP-like"/>
    <property type="match status" value="1"/>
</dbReference>
<evidence type="ECO:0000259" key="11">
    <source>
        <dbReference type="PROSITE" id="PS50059"/>
    </source>
</evidence>
<evidence type="ECO:0000256" key="9">
    <source>
        <dbReference type="PROSITE-ProRule" id="PRU00277"/>
    </source>
</evidence>
<comment type="similarity">
    <text evidence="3 10">Belongs to the FKBP-type PPIase family.</text>
</comment>
<evidence type="ECO:0000256" key="7">
    <source>
        <dbReference type="ARBA" id="ARBA00023235"/>
    </source>
</evidence>
<comment type="caution">
    <text evidence="12">The sequence shown here is derived from an EMBL/GenBank/DDBJ whole genome shotgun (WGS) entry which is preliminary data.</text>
</comment>
<dbReference type="InterPro" id="IPR046357">
    <property type="entry name" value="PPIase_dom_sf"/>
</dbReference>
<evidence type="ECO:0000256" key="1">
    <source>
        <dbReference type="ARBA" id="ARBA00000971"/>
    </source>
</evidence>
<keyword evidence="4" id="KW-0963">Cytoplasm</keyword>